<dbReference type="GO" id="GO:0009228">
    <property type="term" value="P:thiamine biosynthetic process"/>
    <property type="evidence" value="ECO:0007669"/>
    <property type="project" value="InterPro"/>
</dbReference>
<dbReference type="OrthoDB" id="43786at2157"/>
<dbReference type="EC" id="2.7.1.49" evidence="2"/>
<dbReference type="EC" id="2.7.4.7" evidence="2"/>
<keyword evidence="2" id="KW-0418">Kinase</keyword>
<dbReference type="InterPro" id="IPR013749">
    <property type="entry name" value="PM/HMP-P_kinase-1"/>
</dbReference>
<dbReference type="Proteomes" id="UP000251717">
    <property type="component" value="Unassembled WGS sequence"/>
</dbReference>
<dbReference type="InterPro" id="IPR029056">
    <property type="entry name" value="Ribokinase-like"/>
</dbReference>
<evidence type="ECO:0000313" key="3">
    <source>
        <dbReference type="Proteomes" id="UP000251717"/>
    </source>
</evidence>
<comment type="caution">
    <text evidence="2">The sequence shown here is derived from an EMBL/GenBank/DDBJ whole genome shotgun (WGS) entry which is preliminary data.</text>
</comment>
<name>A0A315XMJ3_9EURY</name>
<dbReference type="SUPFAM" id="SSF53613">
    <property type="entry name" value="Ribokinase-like"/>
    <property type="match status" value="1"/>
</dbReference>
<dbReference type="GO" id="GO:0005829">
    <property type="term" value="C:cytosol"/>
    <property type="evidence" value="ECO:0007669"/>
    <property type="project" value="TreeGrafter"/>
</dbReference>
<proteinExistence type="predicted"/>
<sequence>MIVMSIAGVDPSGGAGVLTDIKAFQAIGVYGCGIVTALTAQNPYKFFSTMPVPEEFIEEQIDSVMDSYDVEFIKTGMLYSPEIIKLVSKKIREYDLKAVVDPVMVATSGGDLTREDIAKAFNKYLIPLSVLTTPNVSEAEKLADFKINTKEDAIEASKMIKCNSIITGGHLDGINTINIDGEISIVKQELIETDNLHGTGCNLSAAITAFLAKNNDLHTSILKALDYVYEGIKNGNYGTLIAKIQLFDHI</sequence>
<keyword evidence="2" id="KW-0808">Transferase</keyword>
<dbReference type="CDD" id="cd01169">
    <property type="entry name" value="HMPP_kinase"/>
    <property type="match status" value="1"/>
</dbReference>
<dbReference type="GO" id="GO:0008902">
    <property type="term" value="F:hydroxymethylpyrimidine kinase activity"/>
    <property type="evidence" value="ECO:0007669"/>
    <property type="project" value="UniProtKB-EC"/>
</dbReference>
<dbReference type="PANTHER" id="PTHR20858">
    <property type="entry name" value="PHOSPHOMETHYLPYRIMIDINE KINASE"/>
    <property type="match status" value="1"/>
</dbReference>
<dbReference type="PANTHER" id="PTHR20858:SF17">
    <property type="entry name" value="HYDROXYMETHYLPYRIMIDINE_PHOSPHOMETHYLPYRIMIDINE KINASE THI20-RELATED"/>
    <property type="match status" value="1"/>
</dbReference>
<dbReference type="Gene3D" id="3.40.1190.20">
    <property type="match status" value="1"/>
</dbReference>
<dbReference type="GO" id="GO:0008972">
    <property type="term" value="F:phosphomethylpyrimidine kinase activity"/>
    <property type="evidence" value="ECO:0007669"/>
    <property type="project" value="UniProtKB-EC"/>
</dbReference>
<reference evidence="2 3" key="1">
    <citation type="submission" date="2017-03" db="EMBL/GenBank/DDBJ databases">
        <title>Genome sequence of Methanobrevibacter thaueri.</title>
        <authorList>
            <person name="Poehlein A."/>
            <person name="Seedorf H."/>
            <person name="Daniel R."/>
        </authorList>
    </citation>
    <scope>NUCLEOTIDE SEQUENCE [LARGE SCALE GENOMIC DNA]</scope>
    <source>
        <strain evidence="2 3">DSM 11995</strain>
    </source>
</reference>
<feature type="domain" description="Pyridoxamine kinase/Phosphomethylpyrimidine kinase" evidence="1">
    <location>
        <begin position="10"/>
        <end position="235"/>
    </location>
</feature>
<protein>
    <submittedName>
        <fullName evidence="2">Hydroxymethylpyrimidine/phosphomethylpyrimidine kinase</fullName>
        <ecNumber evidence="2">2.7.1.49</ecNumber>
        <ecNumber evidence="2">2.7.4.7</ecNumber>
    </submittedName>
</protein>
<dbReference type="RefSeq" id="WP_116591792.1">
    <property type="nucleotide sequence ID" value="NZ_MZGS01000019.1"/>
</dbReference>
<gene>
    <name evidence="2" type="primary">thiD_2</name>
    <name evidence="2" type="ORF">MBBTH_08240</name>
</gene>
<accession>A0A315XMJ3</accession>
<dbReference type="AlphaFoldDB" id="A0A315XMJ3"/>
<evidence type="ECO:0000259" key="1">
    <source>
        <dbReference type="Pfam" id="PF08543"/>
    </source>
</evidence>
<dbReference type="Pfam" id="PF08543">
    <property type="entry name" value="Phos_pyr_kin"/>
    <property type="match status" value="1"/>
</dbReference>
<dbReference type="EMBL" id="MZGS01000019">
    <property type="protein sequence ID" value="PWB87556.1"/>
    <property type="molecule type" value="Genomic_DNA"/>
</dbReference>
<keyword evidence="3" id="KW-1185">Reference proteome</keyword>
<dbReference type="InterPro" id="IPR004399">
    <property type="entry name" value="HMP/HMP-P_kinase_dom"/>
</dbReference>
<dbReference type="NCBIfam" id="TIGR00097">
    <property type="entry name" value="HMP-P_kinase"/>
    <property type="match status" value="1"/>
</dbReference>
<organism evidence="2 3">
    <name type="scientific">Methanobrevibacter thaueri</name>
    <dbReference type="NCBI Taxonomy" id="190975"/>
    <lineage>
        <taxon>Archaea</taxon>
        <taxon>Methanobacteriati</taxon>
        <taxon>Methanobacteriota</taxon>
        <taxon>Methanomada group</taxon>
        <taxon>Methanobacteria</taxon>
        <taxon>Methanobacteriales</taxon>
        <taxon>Methanobacteriaceae</taxon>
        <taxon>Methanobrevibacter</taxon>
    </lineage>
</organism>
<evidence type="ECO:0000313" key="2">
    <source>
        <dbReference type="EMBL" id="PWB87556.1"/>
    </source>
</evidence>